<proteinExistence type="predicted"/>
<name>A0AAE1FA75_PETCI</name>
<accession>A0AAE1FA75</accession>
<protein>
    <submittedName>
        <fullName evidence="2">Uncharacterized protein</fullName>
    </submittedName>
</protein>
<gene>
    <name evidence="2" type="ORF">Pcinc_024291</name>
</gene>
<evidence type="ECO:0000313" key="2">
    <source>
        <dbReference type="EMBL" id="KAK3870464.1"/>
    </source>
</evidence>
<evidence type="ECO:0000256" key="1">
    <source>
        <dbReference type="SAM" id="MobiDB-lite"/>
    </source>
</evidence>
<dbReference type="EMBL" id="JAWQEG010002663">
    <property type="protein sequence ID" value="KAK3870464.1"/>
    <property type="molecule type" value="Genomic_DNA"/>
</dbReference>
<evidence type="ECO:0000313" key="3">
    <source>
        <dbReference type="Proteomes" id="UP001286313"/>
    </source>
</evidence>
<comment type="caution">
    <text evidence="2">The sequence shown here is derived from an EMBL/GenBank/DDBJ whole genome shotgun (WGS) entry which is preliminary data.</text>
</comment>
<dbReference type="Proteomes" id="UP001286313">
    <property type="component" value="Unassembled WGS sequence"/>
</dbReference>
<reference evidence="2" key="1">
    <citation type="submission" date="2023-10" db="EMBL/GenBank/DDBJ databases">
        <title>Genome assemblies of two species of porcelain crab, Petrolisthes cinctipes and Petrolisthes manimaculis (Anomura: Porcellanidae).</title>
        <authorList>
            <person name="Angst P."/>
        </authorList>
    </citation>
    <scope>NUCLEOTIDE SEQUENCE</scope>
    <source>
        <strain evidence="2">PB745_01</strain>
        <tissue evidence="2">Gill</tissue>
    </source>
</reference>
<dbReference type="AlphaFoldDB" id="A0AAE1FA75"/>
<sequence length="89" mass="9735">MQNHIKELATSREQTKVIVGGRESRPSPSRLGSKSVSRSVREEEEVERQLVSRRLMRWSDAAGLCRVGSVGGASSHIKHNIPGDGSVLL</sequence>
<feature type="compositionally biased region" description="Basic and acidic residues" evidence="1">
    <location>
        <begin position="1"/>
        <end position="15"/>
    </location>
</feature>
<keyword evidence="3" id="KW-1185">Reference proteome</keyword>
<organism evidence="2 3">
    <name type="scientific">Petrolisthes cinctipes</name>
    <name type="common">Flat porcelain crab</name>
    <dbReference type="NCBI Taxonomy" id="88211"/>
    <lineage>
        <taxon>Eukaryota</taxon>
        <taxon>Metazoa</taxon>
        <taxon>Ecdysozoa</taxon>
        <taxon>Arthropoda</taxon>
        <taxon>Crustacea</taxon>
        <taxon>Multicrustacea</taxon>
        <taxon>Malacostraca</taxon>
        <taxon>Eumalacostraca</taxon>
        <taxon>Eucarida</taxon>
        <taxon>Decapoda</taxon>
        <taxon>Pleocyemata</taxon>
        <taxon>Anomura</taxon>
        <taxon>Galatheoidea</taxon>
        <taxon>Porcellanidae</taxon>
        <taxon>Petrolisthes</taxon>
    </lineage>
</organism>
<feature type="region of interest" description="Disordered" evidence="1">
    <location>
        <begin position="1"/>
        <end position="44"/>
    </location>
</feature>